<feature type="non-terminal residue" evidence="1">
    <location>
        <position position="80"/>
    </location>
</feature>
<dbReference type="InterPro" id="IPR015424">
    <property type="entry name" value="PyrdxlP-dep_Trfase"/>
</dbReference>
<reference evidence="1 2" key="1">
    <citation type="submission" date="2017-09" db="EMBL/GenBank/DDBJ databases">
        <title>Depth-based differentiation of microbial function through sediment-hosted aquifers and enrichment of novel symbionts in the deep terrestrial subsurface.</title>
        <authorList>
            <person name="Probst A.J."/>
            <person name="Ladd B."/>
            <person name="Jarett J.K."/>
            <person name="Geller-Mcgrath D.E."/>
            <person name="Sieber C.M."/>
            <person name="Emerson J.B."/>
            <person name="Anantharaman K."/>
            <person name="Thomas B.C."/>
            <person name="Malmstrom R."/>
            <person name="Stieglmeier M."/>
            <person name="Klingl A."/>
            <person name="Woyke T."/>
            <person name="Ryan C.M."/>
            <person name="Banfield J.F."/>
        </authorList>
    </citation>
    <scope>NUCLEOTIDE SEQUENCE [LARGE SCALE GENOMIC DNA]</scope>
    <source>
        <strain evidence="1">CG08_land_8_20_14_0_20_40_16</strain>
    </source>
</reference>
<comment type="caution">
    <text evidence="1">The sequence shown here is derived from an EMBL/GenBank/DDBJ whole genome shotgun (WGS) entry which is preliminary data.</text>
</comment>
<dbReference type="InterPro" id="IPR000653">
    <property type="entry name" value="DegT/StrS_aminotransferase"/>
</dbReference>
<gene>
    <name evidence="1" type="ORF">COT24_04810</name>
</gene>
<accession>A0A2H0YUM1</accession>
<organism evidence="1 2">
    <name type="scientific">Candidatus Kerfeldbacteria bacterium CG08_land_8_20_14_0_20_40_16</name>
    <dbReference type="NCBI Taxonomy" id="2014244"/>
    <lineage>
        <taxon>Bacteria</taxon>
        <taxon>Candidatus Kerfeldiibacteriota</taxon>
    </lineage>
</organism>
<dbReference type="EMBL" id="PEXU01000054">
    <property type="protein sequence ID" value="PIS42194.1"/>
    <property type="molecule type" value="Genomic_DNA"/>
</dbReference>
<keyword evidence="1" id="KW-0032">Aminotransferase</keyword>
<proteinExistence type="predicted"/>
<keyword evidence="1" id="KW-0808">Transferase</keyword>
<dbReference type="SUPFAM" id="SSF53383">
    <property type="entry name" value="PLP-dependent transferases"/>
    <property type="match status" value="1"/>
</dbReference>
<protein>
    <submittedName>
        <fullName evidence="1">DegT/DnrJ/EryC1/StrS family aminotransferase</fullName>
    </submittedName>
</protein>
<name>A0A2H0YUM1_9BACT</name>
<sequence length="80" mass="9451">KGNYFEETKGIDYVSLGYNLRMPTMLAVLGASQLKRVNWIIKKRREKAKYLIRELAEIDKIATFQEPKDSFAVYQMYTIR</sequence>
<evidence type="ECO:0000313" key="1">
    <source>
        <dbReference type="EMBL" id="PIS42194.1"/>
    </source>
</evidence>
<feature type="non-terminal residue" evidence="1">
    <location>
        <position position="1"/>
    </location>
</feature>
<dbReference type="Gene3D" id="3.40.640.10">
    <property type="entry name" value="Type I PLP-dependent aspartate aminotransferase-like (Major domain)"/>
    <property type="match status" value="1"/>
</dbReference>
<dbReference type="AlphaFoldDB" id="A0A2H0YUM1"/>
<dbReference type="InterPro" id="IPR015421">
    <property type="entry name" value="PyrdxlP-dep_Trfase_major"/>
</dbReference>
<dbReference type="Pfam" id="PF01041">
    <property type="entry name" value="DegT_DnrJ_EryC1"/>
    <property type="match status" value="1"/>
</dbReference>
<dbReference type="Proteomes" id="UP000231542">
    <property type="component" value="Unassembled WGS sequence"/>
</dbReference>
<evidence type="ECO:0000313" key="2">
    <source>
        <dbReference type="Proteomes" id="UP000231542"/>
    </source>
</evidence>
<dbReference type="GO" id="GO:0008483">
    <property type="term" value="F:transaminase activity"/>
    <property type="evidence" value="ECO:0007669"/>
    <property type="project" value="UniProtKB-KW"/>
</dbReference>